<dbReference type="AlphaFoldDB" id="A0AAV2VMT8"/>
<evidence type="ECO:0000313" key="2">
    <source>
        <dbReference type="Proteomes" id="UP000018211"/>
    </source>
</evidence>
<reference evidence="1 2" key="1">
    <citation type="journal article" date="2013" name="ISME J.">
        <title>Comparative genomics of pathogenic lineages of Vibrio nigripulchritudo identifies virulence-associated traits.</title>
        <authorList>
            <person name="Goudenege D."/>
            <person name="Labreuche Y."/>
            <person name="Krin E."/>
            <person name="Ansquer D."/>
            <person name="Mangenot S."/>
            <person name="Calteau A."/>
            <person name="Medigue C."/>
            <person name="Mazel D."/>
            <person name="Polz M.F."/>
            <person name="Le Roux F."/>
        </authorList>
    </citation>
    <scope>NUCLEOTIDE SEQUENCE [LARGE SCALE GENOMIC DNA]</scope>
    <source>
        <strain evidence="1 2">SOn1</strain>
    </source>
</reference>
<proteinExistence type="predicted"/>
<dbReference type="Proteomes" id="UP000018211">
    <property type="component" value="Unassembled WGS sequence"/>
</dbReference>
<accession>A0AAV2VMT8</accession>
<protein>
    <submittedName>
        <fullName evidence="1">Uncharacterized protein</fullName>
    </submittedName>
</protein>
<gene>
    <name evidence="1" type="ORF">VIBNISOn1_1560019</name>
</gene>
<comment type="caution">
    <text evidence="1">The sequence shown here is derived from an EMBL/GenBank/DDBJ whole genome shotgun (WGS) entry which is preliminary data.</text>
</comment>
<organism evidence="1 2">
    <name type="scientific">Vibrio nigripulchritudo SOn1</name>
    <dbReference type="NCBI Taxonomy" id="1238450"/>
    <lineage>
        <taxon>Bacteria</taxon>
        <taxon>Pseudomonadati</taxon>
        <taxon>Pseudomonadota</taxon>
        <taxon>Gammaproteobacteria</taxon>
        <taxon>Vibrionales</taxon>
        <taxon>Vibrionaceae</taxon>
        <taxon>Vibrio</taxon>
    </lineage>
</organism>
<dbReference type="EMBL" id="CAOF01000064">
    <property type="protein sequence ID" value="CCO45759.1"/>
    <property type="molecule type" value="Genomic_DNA"/>
</dbReference>
<sequence length="58" mass="6809">MKCVTASRVWMAFQENLKNLSHIYTFLPLTRFRLPYILKDKLNVNHTFLLLVCAEPIG</sequence>
<name>A0AAV2VMT8_9VIBR</name>
<evidence type="ECO:0000313" key="1">
    <source>
        <dbReference type="EMBL" id="CCO45759.1"/>
    </source>
</evidence>